<gene>
    <name evidence="2" type="ORF">AC058_19900</name>
</gene>
<comment type="caution">
    <text evidence="2">The sequence shown here is derived from an EMBL/GenBank/DDBJ whole genome shotgun (WGS) entry which is preliminary data.</text>
</comment>
<feature type="chain" id="PRO_5010721310" evidence="1">
    <location>
        <begin position="20"/>
        <end position="115"/>
    </location>
</feature>
<sequence length="115" mass="12959">MKKTLLIAFLALCNTVVFAQPSKNTKCANQASIPKLKGVDSITYDEEIRPLLLKSGWKPIAISEDEKGPLFDKDKPEQYCSATICVSSFKDKNKNKLTLVMNDFIQKVELKCFNQ</sequence>
<reference evidence="2 3" key="1">
    <citation type="submission" date="2015-07" db="EMBL/GenBank/DDBJ databases">
        <title>Acinetobacter yuneri, a novel member of Acinetobacter calcoaceticus-Acinetobacter baumannii complex isolated from clinical specimen.</title>
        <authorList>
            <person name="Yu Y."/>
        </authorList>
    </citation>
    <scope>NUCLEOTIDE SEQUENCE [LARGE SCALE GENOMIC DNA]</scope>
    <source>
        <strain evidence="2 3">A362</strain>
    </source>
</reference>
<dbReference type="Proteomes" id="UP000189376">
    <property type="component" value="Unassembled WGS sequence"/>
</dbReference>
<dbReference type="RefSeq" id="WP_077170300.1">
    <property type="nucleotide sequence ID" value="NZ_LFZS01000040.1"/>
</dbReference>
<keyword evidence="3" id="KW-1185">Reference proteome</keyword>
<dbReference type="EMBL" id="LFZS01000040">
    <property type="protein sequence ID" value="ONN49923.1"/>
    <property type="molecule type" value="Genomic_DNA"/>
</dbReference>
<feature type="signal peptide" evidence="1">
    <location>
        <begin position="1"/>
        <end position="19"/>
    </location>
</feature>
<accession>A0A1V2UNX2</accession>
<organism evidence="2 3">
    <name type="scientific">Acinetobacter genomosp. 33YU</name>
    <dbReference type="NCBI Taxonomy" id="1675530"/>
    <lineage>
        <taxon>Bacteria</taxon>
        <taxon>Pseudomonadati</taxon>
        <taxon>Pseudomonadota</taxon>
        <taxon>Gammaproteobacteria</taxon>
        <taxon>Moraxellales</taxon>
        <taxon>Moraxellaceae</taxon>
        <taxon>Acinetobacter</taxon>
    </lineage>
</organism>
<evidence type="ECO:0000256" key="1">
    <source>
        <dbReference type="SAM" id="SignalP"/>
    </source>
</evidence>
<proteinExistence type="predicted"/>
<name>A0A1V2UNX2_9GAMM</name>
<evidence type="ECO:0000313" key="3">
    <source>
        <dbReference type="Proteomes" id="UP000189376"/>
    </source>
</evidence>
<protein>
    <submittedName>
        <fullName evidence="2">Uncharacterized protein</fullName>
    </submittedName>
</protein>
<dbReference type="AlphaFoldDB" id="A0A1V2UNX2"/>
<evidence type="ECO:0000313" key="2">
    <source>
        <dbReference type="EMBL" id="ONN49923.1"/>
    </source>
</evidence>
<keyword evidence="1" id="KW-0732">Signal</keyword>